<evidence type="ECO:0000259" key="2">
    <source>
        <dbReference type="PROSITE" id="PS50041"/>
    </source>
</evidence>
<dbReference type="PANTHER" id="PTHR22801">
    <property type="entry name" value="LITHOSTATHINE"/>
    <property type="match status" value="1"/>
</dbReference>
<keyword evidence="1" id="KW-0732">Signal</keyword>
<evidence type="ECO:0000256" key="1">
    <source>
        <dbReference type="SAM" id="SignalP"/>
    </source>
</evidence>
<dbReference type="PANTHER" id="PTHR22801:SF63">
    <property type="entry name" value="C-TYPE LECTIN DOMAIN-CONTAINING PROTEIN"/>
    <property type="match status" value="1"/>
</dbReference>
<dbReference type="SUPFAM" id="SSF56436">
    <property type="entry name" value="C-type lectin-like"/>
    <property type="match status" value="3"/>
</dbReference>
<dbReference type="InterPro" id="IPR050801">
    <property type="entry name" value="Ca-Dep_Lectins_ImmuneDev"/>
</dbReference>
<dbReference type="EMBL" id="CAJPWZ010002715">
    <property type="protein sequence ID" value="CAG2243796.1"/>
    <property type="molecule type" value="Genomic_DNA"/>
</dbReference>
<sequence length="481" mass="54366">MIPLKLSWMLFLQVVIIRGFSPYFYLGPSTLNYYDSLDYCINIGMKLVKINNDQMNNMAAQFITSEGIVDDVWMSVSCTNQLCHWDDGKALDYESWAALEPQFEFGKFSQAFAYVLWNTGAYSELNRPLCYAPPHPDVTFIHGDYNYYEASQECYNLGGQLAVFSNPVAVTFLKDFITYETLTGDIWIGLYGNGAYLTWQNMLESVVYTDWKPGHTVPNPVANVSIAVDKVDGTWVSKTKSTRLPHALCQHNYMPMSYSVDYQTAKQDCEMNALELAMLPTNEMFTVAKNAIVYQGMDVLNNDFWIGLTSADGISFKWNDGTDLTEAAWIYGEPTSYAINQRVKLVYTKGFDWDNRAATETSLFLCQYPTANHYPISQDIVEGLTAGVGTPTGNTGQWHVGGTNSSRYFHIDKTDSIPTSPPYLTEYSRTRIYCAYLCLHHGTDCTAFVFKTEQCLIFNGYSSLNTTPDIGSVIWVWVQHV</sequence>
<dbReference type="InterPro" id="IPR001304">
    <property type="entry name" value="C-type_lectin-like"/>
</dbReference>
<dbReference type="InterPro" id="IPR016187">
    <property type="entry name" value="CTDL_fold"/>
</dbReference>
<accession>A0A8S3URB5</accession>
<protein>
    <submittedName>
        <fullName evidence="3">MRC</fullName>
    </submittedName>
</protein>
<name>A0A8S3URB5_MYTED</name>
<dbReference type="AlphaFoldDB" id="A0A8S3URB5"/>
<keyword evidence="4" id="KW-1185">Reference proteome</keyword>
<dbReference type="Gene3D" id="3.10.100.10">
    <property type="entry name" value="Mannose-Binding Protein A, subunit A"/>
    <property type="match status" value="3"/>
</dbReference>
<dbReference type="CDD" id="cd00037">
    <property type="entry name" value="CLECT"/>
    <property type="match status" value="3"/>
</dbReference>
<evidence type="ECO:0000313" key="3">
    <source>
        <dbReference type="EMBL" id="CAG2243796.1"/>
    </source>
</evidence>
<dbReference type="InterPro" id="IPR016186">
    <property type="entry name" value="C-type_lectin-like/link_sf"/>
</dbReference>
<feature type="domain" description="C-type lectin" evidence="2">
    <location>
        <begin position="253"/>
        <end position="367"/>
    </location>
</feature>
<comment type="caution">
    <text evidence="3">The sequence shown here is derived from an EMBL/GenBank/DDBJ whole genome shotgun (WGS) entry which is preliminary data.</text>
</comment>
<dbReference type="SMART" id="SM00034">
    <property type="entry name" value="CLECT"/>
    <property type="match status" value="3"/>
</dbReference>
<feature type="domain" description="C-type lectin" evidence="2">
    <location>
        <begin position="146"/>
        <end position="235"/>
    </location>
</feature>
<proteinExistence type="predicted"/>
<feature type="chain" id="PRO_5035883825" evidence="1">
    <location>
        <begin position="20"/>
        <end position="481"/>
    </location>
</feature>
<reference evidence="3" key="1">
    <citation type="submission" date="2021-03" db="EMBL/GenBank/DDBJ databases">
        <authorList>
            <person name="Bekaert M."/>
        </authorList>
    </citation>
    <scope>NUCLEOTIDE SEQUENCE</scope>
</reference>
<organism evidence="3 4">
    <name type="scientific">Mytilus edulis</name>
    <name type="common">Blue mussel</name>
    <dbReference type="NCBI Taxonomy" id="6550"/>
    <lineage>
        <taxon>Eukaryota</taxon>
        <taxon>Metazoa</taxon>
        <taxon>Spiralia</taxon>
        <taxon>Lophotrochozoa</taxon>
        <taxon>Mollusca</taxon>
        <taxon>Bivalvia</taxon>
        <taxon>Autobranchia</taxon>
        <taxon>Pteriomorphia</taxon>
        <taxon>Mytilida</taxon>
        <taxon>Mytiloidea</taxon>
        <taxon>Mytilidae</taxon>
        <taxon>Mytilinae</taxon>
        <taxon>Mytilus</taxon>
    </lineage>
</organism>
<dbReference type="Pfam" id="PF00059">
    <property type="entry name" value="Lectin_C"/>
    <property type="match status" value="1"/>
</dbReference>
<dbReference type="PROSITE" id="PS50041">
    <property type="entry name" value="C_TYPE_LECTIN_2"/>
    <property type="match status" value="3"/>
</dbReference>
<gene>
    <name evidence="3" type="ORF">MEDL_55889</name>
</gene>
<dbReference type="Proteomes" id="UP000683360">
    <property type="component" value="Unassembled WGS sequence"/>
</dbReference>
<feature type="signal peptide" evidence="1">
    <location>
        <begin position="1"/>
        <end position="19"/>
    </location>
</feature>
<evidence type="ECO:0000313" key="4">
    <source>
        <dbReference type="Proteomes" id="UP000683360"/>
    </source>
</evidence>
<feature type="domain" description="C-type lectin" evidence="2">
    <location>
        <begin position="24"/>
        <end position="131"/>
    </location>
</feature>
<dbReference type="OrthoDB" id="6100864at2759"/>